<protein>
    <submittedName>
        <fullName evidence="1">Uncharacterized protein</fullName>
    </submittedName>
</protein>
<evidence type="ECO:0000313" key="1">
    <source>
        <dbReference type="EMBL" id="PKU59382.1"/>
    </source>
</evidence>
<reference evidence="1 2" key="1">
    <citation type="journal article" date="2016" name="Sci. Rep.">
        <title>The Dendrobium catenatum Lindl. genome sequence provides insights into polysaccharide synthase, floral development and adaptive evolution.</title>
        <authorList>
            <person name="Zhang G.Q."/>
            <person name="Xu Q."/>
            <person name="Bian C."/>
            <person name="Tsai W.C."/>
            <person name="Yeh C.M."/>
            <person name="Liu K.W."/>
            <person name="Yoshida K."/>
            <person name="Zhang L.S."/>
            <person name="Chang S.B."/>
            <person name="Chen F."/>
            <person name="Shi Y."/>
            <person name="Su Y.Y."/>
            <person name="Zhang Y.Q."/>
            <person name="Chen L.J."/>
            <person name="Yin Y."/>
            <person name="Lin M."/>
            <person name="Huang H."/>
            <person name="Deng H."/>
            <person name="Wang Z.W."/>
            <person name="Zhu S.L."/>
            <person name="Zhao X."/>
            <person name="Deng C."/>
            <person name="Niu S.C."/>
            <person name="Huang J."/>
            <person name="Wang M."/>
            <person name="Liu G.H."/>
            <person name="Yang H.J."/>
            <person name="Xiao X.J."/>
            <person name="Hsiao Y.Y."/>
            <person name="Wu W.L."/>
            <person name="Chen Y.Y."/>
            <person name="Mitsuda N."/>
            <person name="Ohme-Takagi M."/>
            <person name="Luo Y.B."/>
            <person name="Van de Peer Y."/>
            <person name="Liu Z.J."/>
        </authorList>
    </citation>
    <scope>NUCLEOTIDE SEQUENCE [LARGE SCALE GENOMIC DNA]</scope>
    <source>
        <tissue evidence="1">The whole plant</tissue>
    </source>
</reference>
<accession>A0A2I0V7J2</accession>
<name>A0A2I0V7J2_9ASPA</name>
<dbReference type="EMBL" id="KZ505485">
    <property type="protein sequence ID" value="PKU59382.1"/>
    <property type="molecule type" value="Genomic_DNA"/>
</dbReference>
<sequence>MTKISLKDSNIDFKPNDIRISWNHFQQVSNIKSNLFNPNPDPGSTWLTKST</sequence>
<proteinExistence type="predicted"/>
<keyword evidence="2" id="KW-1185">Reference proteome</keyword>
<evidence type="ECO:0000313" key="2">
    <source>
        <dbReference type="Proteomes" id="UP000233837"/>
    </source>
</evidence>
<organism evidence="1 2">
    <name type="scientific">Dendrobium catenatum</name>
    <dbReference type="NCBI Taxonomy" id="906689"/>
    <lineage>
        <taxon>Eukaryota</taxon>
        <taxon>Viridiplantae</taxon>
        <taxon>Streptophyta</taxon>
        <taxon>Embryophyta</taxon>
        <taxon>Tracheophyta</taxon>
        <taxon>Spermatophyta</taxon>
        <taxon>Magnoliopsida</taxon>
        <taxon>Liliopsida</taxon>
        <taxon>Asparagales</taxon>
        <taxon>Orchidaceae</taxon>
        <taxon>Epidendroideae</taxon>
        <taxon>Malaxideae</taxon>
        <taxon>Dendrobiinae</taxon>
        <taxon>Dendrobium</taxon>
    </lineage>
</organism>
<reference evidence="1 2" key="2">
    <citation type="journal article" date="2017" name="Nature">
        <title>The Apostasia genome and the evolution of orchids.</title>
        <authorList>
            <person name="Zhang G.Q."/>
            <person name="Liu K.W."/>
            <person name="Li Z."/>
            <person name="Lohaus R."/>
            <person name="Hsiao Y.Y."/>
            <person name="Niu S.C."/>
            <person name="Wang J.Y."/>
            <person name="Lin Y.C."/>
            <person name="Xu Q."/>
            <person name="Chen L.J."/>
            <person name="Yoshida K."/>
            <person name="Fujiwara S."/>
            <person name="Wang Z.W."/>
            <person name="Zhang Y.Q."/>
            <person name="Mitsuda N."/>
            <person name="Wang M."/>
            <person name="Liu G.H."/>
            <person name="Pecoraro L."/>
            <person name="Huang H.X."/>
            <person name="Xiao X.J."/>
            <person name="Lin M."/>
            <person name="Wu X.Y."/>
            <person name="Wu W.L."/>
            <person name="Chen Y.Y."/>
            <person name="Chang S.B."/>
            <person name="Sakamoto S."/>
            <person name="Ohme-Takagi M."/>
            <person name="Yagi M."/>
            <person name="Zeng S.J."/>
            <person name="Shen C.Y."/>
            <person name="Yeh C.M."/>
            <person name="Luo Y.B."/>
            <person name="Tsai W.C."/>
            <person name="Van de Peer Y."/>
            <person name="Liu Z.J."/>
        </authorList>
    </citation>
    <scope>NUCLEOTIDE SEQUENCE [LARGE SCALE GENOMIC DNA]</scope>
    <source>
        <tissue evidence="1">The whole plant</tissue>
    </source>
</reference>
<dbReference type="Proteomes" id="UP000233837">
    <property type="component" value="Unassembled WGS sequence"/>
</dbReference>
<gene>
    <name evidence="1" type="ORF">MA16_Dca029176</name>
</gene>
<dbReference type="AlphaFoldDB" id="A0A2I0V7J2"/>